<dbReference type="EMBL" id="CAJNDS010002500">
    <property type="protein sequence ID" value="CAE7500298.1"/>
    <property type="molecule type" value="Genomic_DNA"/>
</dbReference>
<feature type="signal peptide" evidence="7">
    <location>
        <begin position="1"/>
        <end position="27"/>
    </location>
</feature>
<comment type="caution">
    <text evidence="9">The sequence shown here is derived from an EMBL/GenBank/DDBJ whole genome shotgun (WGS) entry which is preliminary data.</text>
</comment>
<keyword evidence="10" id="KW-1185">Reference proteome</keyword>
<evidence type="ECO:0000256" key="1">
    <source>
        <dbReference type="ARBA" id="ARBA00001913"/>
    </source>
</evidence>
<dbReference type="Proteomes" id="UP000604046">
    <property type="component" value="Unassembled WGS sequence"/>
</dbReference>
<protein>
    <submittedName>
        <fullName evidence="9">AslA protein</fullName>
    </submittedName>
</protein>
<dbReference type="AlphaFoldDB" id="A0A812STL6"/>
<dbReference type="Gene3D" id="3.40.720.10">
    <property type="entry name" value="Alkaline Phosphatase, subunit A"/>
    <property type="match status" value="1"/>
</dbReference>
<dbReference type="PANTHER" id="PTHR42693">
    <property type="entry name" value="ARYLSULFATASE FAMILY MEMBER"/>
    <property type="match status" value="1"/>
</dbReference>
<evidence type="ECO:0000256" key="4">
    <source>
        <dbReference type="ARBA" id="ARBA00022729"/>
    </source>
</evidence>
<dbReference type="InterPro" id="IPR017850">
    <property type="entry name" value="Alkaline_phosphatase_core_sf"/>
</dbReference>
<evidence type="ECO:0000313" key="9">
    <source>
        <dbReference type="EMBL" id="CAE7500298.1"/>
    </source>
</evidence>
<dbReference type="PANTHER" id="PTHR42693:SF42">
    <property type="entry name" value="ARYLSULFATASE G"/>
    <property type="match status" value="1"/>
</dbReference>
<comment type="similarity">
    <text evidence="2">Belongs to the sulfatase family.</text>
</comment>
<dbReference type="Gene3D" id="3.30.1120.10">
    <property type="match status" value="1"/>
</dbReference>
<dbReference type="InterPro" id="IPR024607">
    <property type="entry name" value="Sulfatase_CS"/>
</dbReference>
<dbReference type="OrthoDB" id="436918at2759"/>
<evidence type="ECO:0000256" key="2">
    <source>
        <dbReference type="ARBA" id="ARBA00008779"/>
    </source>
</evidence>
<dbReference type="PROSITE" id="PS00523">
    <property type="entry name" value="SULFATASE_1"/>
    <property type="match status" value="1"/>
</dbReference>
<evidence type="ECO:0000256" key="5">
    <source>
        <dbReference type="ARBA" id="ARBA00022801"/>
    </source>
</evidence>
<keyword evidence="5" id="KW-0378">Hydrolase</keyword>
<keyword evidence="3" id="KW-0479">Metal-binding</keyword>
<dbReference type="InterPro" id="IPR050738">
    <property type="entry name" value="Sulfatase"/>
</dbReference>
<dbReference type="InterPro" id="IPR000917">
    <property type="entry name" value="Sulfatase_N"/>
</dbReference>
<keyword evidence="4 7" id="KW-0732">Signal</keyword>
<dbReference type="GO" id="GO:0004065">
    <property type="term" value="F:arylsulfatase activity"/>
    <property type="evidence" value="ECO:0007669"/>
    <property type="project" value="TreeGrafter"/>
</dbReference>
<sequence length="528" mass="58083">MRLHWRCCRSAMPLAAVLLSVFLQTGAVQFDAHFEAAQVKNNVSWAKEDSQINGKLKALEAKFKKKPNIIYILADDIGFGELGWQGGGKHRGTPGPGLDDMAYQGMRFWSSYAEPSCTPSRVAIMTGRHPVRTGLTTVLWPGQPDGLSPAEVTLPEVLSAAGYSTAMWGKWHLGEEPAHAPENQGFEYAYYGLFNGAPDMWPDSDTVAPNSNPAFLDFPGVEAYKEDTGIDLSVSAYVGRKGATREPIEGLAGKPGPKRQDAFEEESITQILKYVKEKANDAKPFFIYWATYAQQLCGVSSHMNEKHVDRLNSQASMMAAHSSYVTRLLQTLKDEKIAENTLVVWISDNGPMYAFYPNSGYSWLKGGKGSVWEGGVRTPAMAWWPGMIQANQDPVDLLQITDLYTTAARLGGALDHIPSDRVTDGVDQAALLLLGEGHGRRTKIFHYSGDHLGALRRGDVKAHFLGGASGGLPKMEAYNVRRDPGEKYGEFYPYLWLVTPISNDVKAHKRMMQKFPNRGSEGPASCAK</sequence>
<feature type="domain" description="Sulfatase N-terminal" evidence="8">
    <location>
        <begin position="67"/>
        <end position="412"/>
    </location>
</feature>
<gene>
    <name evidence="9" type="primary">aslA</name>
    <name evidence="9" type="ORF">SNAT2548_LOCUS28018</name>
</gene>
<dbReference type="SUPFAM" id="SSF53649">
    <property type="entry name" value="Alkaline phosphatase-like"/>
    <property type="match status" value="1"/>
</dbReference>
<evidence type="ECO:0000313" key="10">
    <source>
        <dbReference type="Proteomes" id="UP000604046"/>
    </source>
</evidence>
<comment type="cofactor">
    <cofactor evidence="1">
        <name>Ca(2+)</name>
        <dbReference type="ChEBI" id="CHEBI:29108"/>
    </cofactor>
</comment>
<dbReference type="Pfam" id="PF00884">
    <property type="entry name" value="Sulfatase"/>
    <property type="match status" value="1"/>
</dbReference>
<dbReference type="GO" id="GO:0046872">
    <property type="term" value="F:metal ion binding"/>
    <property type="evidence" value="ECO:0007669"/>
    <property type="project" value="UniProtKB-KW"/>
</dbReference>
<name>A0A812STL6_9DINO</name>
<accession>A0A812STL6</accession>
<feature type="chain" id="PRO_5032608418" evidence="7">
    <location>
        <begin position="28"/>
        <end position="528"/>
    </location>
</feature>
<reference evidence="9" key="1">
    <citation type="submission" date="2021-02" db="EMBL/GenBank/DDBJ databases">
        <authorList>
            <person name="Dougan E. K."/>
            <person name="Rhodes N."/>
            <person name="Thang M."/>
            <person name="Chan C."/>
        </authorList>
    </citation>
    <scope>NUCLEOTIDE SEQUENCE</scope>
</reference>
<evidence type="ECO:0000256" key="6">
    <source>
        <dbReference type="ARBA" id="ARBA00022837"/>
    </source>
</evidence>
<evidence type="ECO:0000259" key="8">
    <source>
        <dbReference type="Pfam" id="PF00884"/>
    </source>
</evidence>
<proteinExistence type="inferred from homology"/>
<organism evidence="9 10">
    <name type="scientific">Symbiodinium natans</name>
    <dbReference type="NCBI Taxonomy" id="878477"/>
    <lineage>
        <taxon>Eukaryota</taxon>
        <taxon>Sar</taxon>
        <taxon>Alveolata</taxon>
        <taxon>Dinophyceae</taxon>
        <taxon>Suessiales</taxon>
        <taxon>Symbiodiniaceae</taxon>
        <taxon>Symbiodinium</taxon>
    </lineage>
</organism>
<evidence type="ECO:0000256" key="3">
    <source>
        <dbReference type="ARBA" id="ARBA00022723"/>
    </source>
</evidence>
<keyword evidence="6" id="KW-0106">Calcium</keyword>
<evidence type="ECO:0000256" key="7">
    <source>
        <dbReference type="SAM" id="SignalP"/>
    </source>
</evidence>